<comment type="caution">
    <text evidence="1">The sequence shown here is derived from an EMBL/GenBank/DDBJ whole genome shotgun (WGS) entry which is preliminary data.</text>
</comment>
<reference evidence="2" key="1">
    <citation type="journal article" date="2019" name="Int. J. Syst. Evol. Microbiol.">
        <title>The Global Catalogue of Microorganisms (GCM) 10K type strain sequencing project: providing services to taxonomists for standard genome sequencing and annotation.</title>
        <authorList>
            <consortium name="The Broad Institute Genomics Platform"/>
            <consortium name="The Broad Institute Genome Sequencing Center for Infectious Disease"/>
            <person name="Wu L."/>
            <person name="Ma J."/>
        </authorList>
    </citation>
    <scope>NUCLEOTIDE SEQUENCE [LARGE SCALE GENOMIC DNA]</scope>
    <source>
        <strain evidence="2">CGMCC 1.15399</strain>
    </source>
</reference>
<sequence>MNRIIVCGISGSGKTTLARKLAARLGLPRHELDALHHGPGWVKRPEFEAEVEEFSRGERWVTEDQYHRFLGDLLWQRADTVVWLDLPRRTVMWRVVRRSLGRAITRRELWNGNREDWSSWLEPDHPIRWAWTHHQHRKTQTTDRIARHPEVTAIRLRTAREAKRWLGGLSQKE</sequence>
<dbReference type="InterPro" id="IPR052922">
    <property type="entry name" value="Cytidylate_Kinase-2"/>
</dbReference>
<accession>A0ABW4G5J5</accession>
<dbReference type="EMBL" id="JBHUCM010000012">
    <property type="protein sequence ID" value="MFD1537944.1"/>
    <property type="molecule type" value="Genomic_DNA"/>
</dbReference>
<dbReference type="PANTHER" id="PTHR37816:SF1">
    <property type="entry name" value="TOXIN"/>
    <property type="match status" value="1"/>
</dbReference>
<dbReference type="RefSeq" id="WP_219531033.1">
    <property type="nucleotide sequence ID" value="NZ_JAHKRM010000010.1"/>
</dbReference>
<keyword evidence="2" id="KW-1185">Reference proteome</keyword>
<evidence type="ECO:0008006" key="3">
    <source>
        <dbReference type="Google" id="ProtNLM"/>
    </source>
</evidence>
<organism evidence="1 2">
    <name type="scientific">Nonomuraea guangzhouensis</name>
    <dbReference type="NCBI Taxonomy" id="1291555"/>
    <lineage>
        <taxon>Bacteria</taxon>
        <taxon>Bacillati</taxon>
        <taxon>Actinomycetota</taxon>
        <taxon>Actinomycetes</taxon>
        <taxon>Streptosporangiales</taxon>
        <taxon>Streptosporangiaceae</taxon>
        <taxon>Nonomuraea</taxon>
    </lineage>
</organism>
<evidence type="ECO:0000313" key="2">
    <source>
        <dbReference type="Proteomes" id="UP001597097"/>
    </source>
</evidence>
<proteinExistence type="predicted"/>
<gene>
    <name evidence="1" type="ORF">ACFSJ0_12900</name>
</gene>
<dbReference type="PANTHER" id="PTHR37816">
    <property type="entry name" value="YALI0E33011P"/>
    <property type="match status" value="1"/>
</dbReference>
<dbReference type="Proteomes" id="UP001597097">
    <property type="component" value="Unassembled WGS sequence"/>
</dbReference>
<name>A0ABW4G5J5_9ACTN</name>
<evidence type="ECO:0000313" key="1">
    <source>
        <dbReference type="EMBL" id="MFD1537944.1"/>
    </source>
</evidence>
<protein>
    <recommendedName>
        <fullName evidence="3">Adenylate kinase</fullName>
    </recommendedName>
</protein>